<dbReference type="EMBL" id="CP043494">
    <property type="protein sequence ID" value="WNG49978.1"/>
    <property type="molecule type" value="Genomic_DNA"/>
</dbReference>
<dbReference type="InterPro" id="IPR011751">
    <property type="entry name" value="Mxa_paralog_2265"/>
</dbReference>
<gene>
    <name evidence="1" type="ORF">F0U60_42040</name>
</gene>
<dbReference type="NCBIfam" id="TIGR02265">
    <property type="entry name" value="Mxa_TIGR02265"/>
    <property type="match status" value="1"/>
</dbReference>
<evidence type="ECO:0000313" key="2">
    <source>
        <dbReference type="Proteomes" id="UP001611383"/>
    </source>
</evidence>
<protein>
    <submittedName>
        <fullName evidence="1">DUF2378 family protein</fullName>
    </submittedName>
</protein>
<sequence length="212" mass="23313">MRRTRLDPEIKGQYFGRAMEKGSQQELEQRLALCGPEDTLRGFFFTGALEVVRELDDSVVLERCIEAAGGERFMTFFSYPVGALNRLLYTAAWALSGKHDGFAAAMRHLGQRVAPSYLESGAGRVLLMLAGGEPRRMLNGFPSAYRTSVRHGDCSVHWIGPSTGIVSIKGSTLPMEYFEGAVRGIFEATKVASVKAVGRQLSLSDTEIEVSW</sequence>
<keyword evidence="2" id="KW-1185">Reference proteome</keyword>
<accession>A0ABY9X3J0</accession>
<dbReference type="Pfam" id="PF09536">
    <property type="entry name" value="DUF2378"/>
    <property type="match status" value="1"/>
</dbReference>
<evidence type="ECO:0000313" key="1">
    <source>
        <dbReference type="EMBL" id="WNG49978.1"/>
    </source>
</evidence>
<name>A0ABY9X3J0_9BACT</name>
<proteinExistence type="predicted"/>
<reference evidence="1 2" key="1">
    <citation type="submission" date="2019-08" db="EMBL/GenBank/DDBJ databases">
        <title>Archangium and Cystobacter genomes.</title>
        <authorList>
            <person name="Chen I.-C.K."/>
            <person name="Wielgoss S."/>
        </authorList>
    </citation>
    <scope>NUCLEOTIDE SEQUENCE [LARGE SCALE GENOMIC DNA]</scope>
    <source>
        <strain evidence="1 2">Cbm 6</strain>
    </source>
</reference>
<organism evidence="1 2">
    <name type="scientific">Archangium minus</name>
    <dbReference type="NCBI Taxonomy" id="83450"/>
    <lineage>
        <taxon>Bacteria</taxon>
        <taxon>Pseudomonadati</taxon>
        <taxon>Myxococcota</taxon>
        <taxon>Myxococcia</taxon>
        <taxon>Myxococcales</taxon>
        <taxon>Cystobacterineae</taxon>
        <taxon>Archangiaceae</taxon>
        <taxon>Archangium</taxon>
    </lineage>
</organism>
<dbReference type="Proteomes" id="UP001611383">
    <property type="component" value="Chromosome"/>
</dbReference>